<evidence type="ECO:0000313" key="3">
    <source>
        <dbReference type="EMBL" id="MFD1547588.1"/>
    </source>
</evidence>
<dbReference type="EMBL" id="JBHUCM010000078">
    <property type="protein sequence ID" value="MFD1547588.1"/>
    <property type="molecule type" value="Genomic_DNA"/>
</dbReference>
<name>A0ABW4GZ20_9ACTN</name>
<sequence>MKALLRTGLVGLAGVMTLGALTGIPAEAGTCANNTACNTTTTFDVTVGALEITVPNSTVDLTNDAAPGGNAYGQLGSVTVNDARASATPTWTASVTSSSFTTGGGDDPGETITNASVSYCSGTASATTGNGTFTAGQTGCANPPPATGQALSASRTAYSHSGGTGSNSATWNPLITIAVALSNVGGQYTGTITHTVT</sequence>
<reference evidence="4" key="1">
    <citation type="journal article" date="2019" name="Int. J. Syst. Evol. Microbiol.">
        <title>The Global Catalogue of Microorganisms (GCM) 10K type strain sequencing project: providing services to taxonomists for standard genome sequencing and annotation.</title>
        <authorList>
            <consortium name="The Broad Institute Genomics Platform"/>
            <consortium name="The Broad Institute Genome Sequencing Center for Infectious Disease"/>
            <person name="Wu L."/>
            <person name="Ma J."/>
        </authorList>
    </citation>
    <scope>NUCLEOTIDE SEQUENCE [LARGE SCALE GENOMIC DNA]</scope>
    <source>
        <strain evidence="4">CGMCC 1.15399</strain>
    </source>
</reference>
<organism evidence="3 4">
    <name type="scientific">Nonomuraea guangzhouensis</name>
    <dbReference type="NCBI Taxonomy" id="1291555"/>
    <lineage>
        <taxon>Bacteria</taxon>
        <taxon>Bacillati</taxon>
        <taxon>Actinomycetota</taxon>
        <taxon>Actinomycetes</taxon>
        <taxon>Streptosporangiales</taxon>
        <taxon>Streptosporangiaceae</taxon>
        <taxon>Nonomuraea</taxon>
    </lineage>
</organism>
<feature type="chain" id="PRO_5046754597" description="WxL domain-containing protein" evidence="2">
    <location>
        <begin position="29"/>
        <end position="197"/>
    </location>
</feature>
<comment type="caution">
    <text evidence="3">The sequence shown here is derived from an EMBL/GenBank/DDBJ whole genome shotgun (WGS) entry which is preliminary data.</text>
</comment>
<feature type="compositionally biased region" description="Polar residues" evidence="1">
    <location>
        <begin position="149"/>
        <end position="166"/>
    </location>
</feature>
<accession>A0ABW4GZ20</accession>
<evidence type="ECO:0000313" key="4">
    <source>
        <dbReference type="Proteomes" id="UP001597097"/>
    </source>
</evidence>
<feature type="signal peptide" evidence="2">
    <location>
        <begin position="1"/>
        <end position="28"/>
    </location>
</feature>
<dbReference type="RefSeq" id="WP_246653771.1">
    <property type="nucleotide sequence ID" value="NZ_JAHKRM010000034.1"/>
</dbReference>
<keyword evidence="4" id="KW-1185">Reference proteome</keyword>
<evidence type="ECO:0000256" key="2">
    <source>
        <dbReference type="SAM" id="SignalP"/>
    </source>
</evidence>
<evidence type="ECO:0008006" key="5">
    <source>
        <dbReference type="Google" id="ProtNLM"/>
    </source>
</evidence>
<evidence type="ECO:0000256" key="1">
    <source>
        <dbReference type="SAM" id="MobiDB-lite"/>
    </source>
</evidence>
<proteinExistence type="predicted"/>
<dbReference type="Proteomes" id="UP001597097">
    <property type="component" value="Unassembled WGS sequence"/>
</dbReference>
<gene>
    <name evidence="3" type="ORF">ACFSJ0_61900</name>
</gene>
<protein>
    <recommendedName>
        <fullName evidence="5">WxL domain-containing protein</fullName>
    </recommendedName>
</protein>
<keyword evidence="2" id="KW-0732">Signal</keyword>
<feature type="region of interest" description="Disordered" evidence="1">
    <location>
        <begin position="144"/>
        <end position="166"/>
    </location>
</feature>